<evidence type="ECO:0000313" key="3">
    <source>
        <dbReference type="Proteomes" id="UP001589755"/>
    </source>
</evidence>
<keyword evidence="1" id="KW-0051">Antiviral defense</keyword>
<reference evidence="2 3" key="1">
    <citation type="submission" date="2024-09" db="EMBL/GenBank/DDBJ databases">
        <authorList>
            <person name="Sun Q."/>
            <person name="Mori K."/>
        </authorList>
    </citation>
    <scope>NUCLEOTIDE SEQUENCE [LARGE SCALE GENOMIC DNA]</scope>
    <source>
        <strain evidence="2 3">CCM 8543</strain>
    </source>
</reference>
<comment type="caution">
    <text evidence="2">The sequence shown here is derived from an EMBL/GenBank/DDBJ whole genome shotgun (WGS) entry which is preliminary data.</text>
</comment>
<dbReference type="Gene3D" id="3.30.70.2660">
    <property type="match status" value="1"/>
</dbReference>
<evidence type="ECO:0000256" key="1">
    <source>
        <dbReference type="ARBA" id="ARBA00023118"/>
    </source>
</evidence>
<dbReference type="EMBL" id="JBHLXD010000063">
    <property type="protein sequence ID" value="MFC0210583.1"/>
    <property type="molecule type" value="Genomic_DNA"/>
</dbReference>
<keyword evidence="3" id="KW-1185">Reference proteome</keyword>
<dbReference type="RefSeq" id="WP_261521190.1">
    <property type="nucleotide sequence ID" value="NZ_JAODNW010000016.1"/>
</dbReference>
<dbReference type="NCBIfam" id="TIGR02593">
    <property type="entry name" value="CRISPR_cas5"/>
    <property type="match status" value="1"/>
</dbReference>
<accession>A0ABV6DD48</accession>
<protein>
    <submittedName>
        <fullName evidence="2">Type I-E CRISPR-associated protein Cas5/CasD</fullName>
    </submittedName>
</protein>
<dbReference type="NCBIfam" id="TIGR01868">
    <property type="entry name" value="casD_Cas5e"/>
    <property type="match status" value="1"/>
</dbReference>
<name>A0ABV6DD48_9HYPH</name>
<dbReference type="CDD" id="cd09756">
    <property type="entry name" value="Cas5_I-E"/>
    <property type="match status" value="1"/>
</dbReference>
<dbReference type="InterPro" id="IPR010147">
    <property type="entry name" value="CRISPR-assoc_prot_CasD"/>
</dbReference>
<dbReference type="InterPro" id="IPR021124">
    <property type="entry name" value="CRISPR-assoc_prot_Cas5"/>
</dbReference>
<evidence type="ECO:0000313" key="2">
    <source>
        <dbReference type="EMBL" id="MFC0210583.1"/>
    </source>
</evidence>
<organism evidence="2 3">
    <name type="scientific">Chelativorans intermedius</name>
    <dbReference type="NCBI Taxonomy" id="515947"/>
    <lineage>
        <taxon>Bacteria</taxon>
        <taxon>Pseudomonadati</taxon>
        <taxon>Pseudomonadota</taxon>
        <taxon>Alphaproteobacteria</taxon>
        <taxon>Hyphomicrobiales</taxon>
        <taxon>Phyllobacteriaceae</taxon>
        <taxon>Chelativorans</taxon>
    </lineage>
</organism>
<dbReference type="Pfam" id="PF09704">
    <property type="entry name" value="Cas_Cas5d"/>
    <property type="match status" value="1"/>
</dbReference>
<dbReference type="InterPro" id="IPR013422">
    <property type="entry name" value="CRISPR-assoc_prot_Cas5_N"/>
</dbReference>
<gene>
    <name evidence="2" type="primary">cas5e</name>
    <name evidence="2" type="ORF">ACFFJ2_19525</name>
</gene>
<sequence length="242" mass="26915">MPEHRWLILDLRAPLMAFGGVTIDHVGVTRDFPALSMLTGLLANALGYRRTAWEQHQRLQERLIFAARREREDPAGVLTDTQNAKLQAGEQGWTTWGQVERRGGGSLDSPHRRQRDYHMDAHVCVALRLADEAAGPDLEKLAAALDRPARPLFIGRKPCLPSARLFAGFIEAPTAYRALQRLPGEAGLESLRAQWPLGEGPQDGESVQRIFDLPDLRNWRTGLHGGSRKVVEGTLKPERLAA</sequence>
<dbReference type="Proteomes" id="UP001589755">
    <property type="component" value="Unassembled WGS sequence"/>
</dbReference>
<proteinExistence type="predicted"/>